<dbReference type="Pfam" id="PF10082">
    <property type="entry name" value="BBP2_2"/>
    <property type="match status" value="1"/>
</dbReference>
<gene>
    <name evidence="1" type="ORF">MNBD_UNCLBAC01-1513</name>
</gene>
<evidence type="ECO:0000313" key="1">
    <source>
        <dbReference type="EMBL" id="VAX37818.1"/>
    </source>
</evidence>
<organism evidence="1">
    <name type="scientific">hydrothermal vent metagenome</name>
    <dbReference type="NCBI Taxonomy" id="652676"/>
    <lineage>
        <taxon>unclassified sequences</taxon>
        <taxon>metagenomes</taxon>
        <taxon>ecological metagenomes</taxon>
    </lineage>
</organism>
<name>A0A3B1DP31_9ZZZZ</name>
<dbReference type="EMBL" id="UOGJ01000137">
    <property type="protein sequence ID" value="VAX37818.1"/>
    <property type="molecule type" value="Genomic_DNA"/>
</dbReference>
<dbReference type="AlphaFoldDB" id="A0A3B1DP31"/>
<reference evidence="1" key="1">
    <citation type="submission" date="2018-06" db="EMBL/GenBank/DDBJ databases">
        <authorList>
            <person name="Zhirakovskaya E."/>
        </authorList>
    </citation>
    <scope>NUCLEOTIDE SEQUENCE</scope>
</reference>
<proteinExistence type="predicted"/>
<accession>A0A3B1DP31</accession>
<dbReference type="InterPro" id="IPR018759">
    <property type="entry name" value="BBP2_2"/>
</dbReference>
<protein>
    <submittedName>
        <fullName evidence="1">Uncharacterized protein</fullName>
    </submittedName>
</protein>
<sequence>MKILYIFILILNCIIFYPDTLWAAWKGVRGDFNVGMQVEYDDNVTSTVDANKKSDLINELTLGVVFGQEGKTQSWNIKGDLIQSLFTNNTLLNNLSQYLKGNYKKEISKYDRLNVTNVFTRAESISRFEDSFGENIEPFRYFRNRFNAQYERDLAKRFAMKADYMNEIYETERTTSADSILNKYTLELDYIKASDLFFLMEYGLTTRHYSTGEDTNLHDFLSGGRYYFTSVFYMDIRAGVSLVKTFDNQNLIEPKYRVMFIQNTNESTQISFTYQKDNSAGSARREVFDSWRISGNLYHQVLQRLAVNSTIFYGEGQYNSSGLGDTLSGGRVQLNYDIREKANLTLAYRYAKTDSTQDSRDSVRNVVTLGLTVKF</sequence>